<evidence type="ECO:0008006" key="3">
    <source>
        <dbReference type="Google" id="ProtNLM"/>
    </source>
</evidence>
<protein>
    <recommendedName>
        <fullName evidence="3">DUF4177 domain-containing protein</fullName>
    </recommendedName>
</protein>
<proteinExistence type="predicted"/>
<sequence length="82" mass="9300">MFAVLNGAVDLRSYPRRNLVPSSPTPGGLVLGSAAYERVIFEPIVHLTNGIEMLETQGWELVSVIDRNIENVYYTMAFMRRR</sequence>
<dbReference type="EMBL" id="JBEYBF010000002">
    <property type="protein sequence ID" value="MEU1951038.1"/>
    <property type="molecule type" value="Genomic_DNA"/>
</dbReference>
<evidence type="ECO:0000313" key="1">
    <source>
        <dbReference type="EMBL" id="MEU1951038.1"/>
    </source>
</evidence>
<evidence type="ECO:0000313" key="2">
    <source>
        <dbReference type="Proteomes" id="UP001550628"/>
    </source>
</evidence>
<gene>
    <name evidence="1" type="ORF">ABZ510_04190</name>
</gene>
<dbReference type="Proteomes" id="UP001550628">
    <property type="component" value="Unassembled WGS sequence"/>
</dbReference>
<organism evidence="1 2">
    <name type="scientific">Nocardia rhamnosiphila</name>
    <dbReference type="NCBI Taxonomy" id="426716"/>
    <lineage>
        <taxon>Bacteria</taxon>
        <taxon>Bacillati</taxon>
        <taxon>Actinomycetota</taxon>
        <taxon>Actinomycetes</taxon>
        <taxon>Mycobacteriales</taxon>
        <taxon>Nocardiaceae</taxon>
        <taxon>Nocardia</taxon>
    </lineage>
</organism>
<reference evidence="1 2" key="1">
    <citation type="submission" date="2024-06" db="EMBL/GenBank/DDBJ databases">
        <title>The Natural Products Discovery Center: Release of the First 8490 Sequenced Strains for Exploring Actinobacteria Biosynthetic Diversity.</title>
        <authorList>
            <person name="Kalkreuter E."/>
            <person name="Kautsar S.A."/>
            <person name="Yang D."/>
            <person name="Bader C.D."/>
            <person name="Teijaro C.N."/>
            <person name="Fluegel L."/>
            <person name="Davis C.M."/>
            <person name="Simpson J.R."/>
            <person name="Lauterbach L."/>
            <person name="Steele A.D."/>
            <person name="Gui C."/>
            <person name="Meng S."/>
            <person name="Li G."/>
            <person name="Viehrig K."/>
            <person name="Ye F."/>
            <person name="Su P."/>
            <person name="Kiefer A.F."/>
            <person name="Nichols A."/>
            <person name="Cepeda A.J."/>
            <person name="Yan W."/>
            <person name="Fan B."/>
            <person name="Jiang Y."/>
            <person name="Adhikari A."/>
            <person name="Zheng C.-J."/>
            <person name="Schuster L."/>
            <person name="Cowan T.M."/>
            <person name="Smanski M.J."/>
            <person name="Chevrette M.G."/>
            <person name="De Carvalho L.P.S."/>
            <person name="Shen B."/>
        </authorList>
    </citation>
    <scope>NUCLEOTIDE SEQUENCE [LARGE SCALE GENOMIC DNA]</scope>
    <source>
        <strain evidence="1 2">NPDC019708</strain>
    </source>
</reference>
<dbReference type="RefSeq" id="WP_356954961.1">
    <property type="nucleotide sequence ID" value="NZ_JBEYBD010000003.1"/>
</dbReference>
<accession>A0ABV2WJH6</accession>
<name>A0ABV2WJH6_9NOCA</name>
<keyword evidence="2" id="KW-1185">Reference proteome</keyword>
<comment type="caution">
    <text evidence="1">The sequence shown here is derived from an EMBL/GenBank/DDBJ whole genome shotgun (WGS) entry which is preliminary data.</text>
</comment>